<dbReference type="Proteomes" id="UP000051681">
    <property type="component" value="Unassembled WGS sequence"/>
</dbReference>
<dbReference type="STRING" id="340021.TM5383_01565"/>
<gene>
    <name evidence="1" type="primary">phnG</name>
    <name evidence="1" type="ORF">TM5383_01565</name>
</gene>
<proteinExistence type="predicted"/>
<reference evidence="1 2" key="1">
    <citation type="submission" date="2015-09" db="EMBL/GenBank/DDBJ databases">
        <authorList>
            <consortium name="Swine Surveillance"/>
        </authorList>
    </citation>
    <scope>NUCLEOTIDE SEQUENCE [LARGE SCALE GENOMIC DNA]</scope>
    <source>
        <strain evidence="1 2">CECT 8383</strain>
    </source>
</reference>
<dbReference type="Pfam" id="PF06754">
    <property type="entry name" value="PhnG"/>
    <property type="match status" value="1"/>
</dbReference>
<dbReference type="OrthoDB" id="530475at2"/>
<dbReference type="EC" id="2.7.8.37" evidence="1"/>
<protein>
    <submittedName>
        <fullName evidence="1">Alpha-D-ribose 1-methylphosphonate 5-triphosphate synthase subunit PhnG</fullName>
        <ecNumber evidence="1">2.7.8.37</ecNumber>
    </submittedName>
</protein>
<dbReference type="InterPro" id="IPR009609">
    <property type="entry name" value="Phosphonate_metab_PhnG"/>
</dbReference>
<dbReference type="EMBL" id="CYSF01000007">
    <property type="protein sequence ID" value="CUH84356.1"/>
    <property type="molecule type" value="Genomic_DNA"/>
</dbReference>
<dbReference type="GO" id="GO:0019634">
    <property type="term" value="P:organic phosphonate metabolic process"/>
    <property type="evidence" value="ECO:0007669"/>
    <property type="project" value="InterPro"/>
</dbReference>
<sequence length="155" mass="16370">MSNKTAPHGDPQQAARKAWMSLLAKAPEAQVLALWGGRTAPEHQTLRAPELGSTMVRGRIGATGNAFNLGEMTITRCSVQLTDGPVGHAYVQGRSKEKARIAALVDAMMQTGAAEAIRADILTPLAEARETAKAARAAKAAATKVDFFTMARGED</sequence>
<dbReference type="NCBIfam" id="TIGR03293">
    <property type="entry name" value="PhnG_redo"/>
    <property type="match status" value="1"/>
</dbReference>
<dbReference type="GO" id="GO:0061693">
    <property type="term" value="F:alpha-D-ribose 1-methylphosphonate 5-triphosphate synthase activity"/>
    <property type="evidence" value="ECO:0007669"/>
    <property type="project" value="UniProtKB-EC"/>
</dbReference>
<dbReference type="GO" id="GO:0015716">
    <property type="term" value="P:organic phosphonate transport"/>
    <property type="evidence" value="ECO:0007669"/>
    <property type="project" value="InterPro"/>
</dbReference>
<keyword evidence="2" id="KW-1185">Reference proteome</keyword>
<dbReference type="RefSeq" id="WP_058318481.1">
    <property type="nucleotide sequence ID" value="NZ_CYSF01000007.1"/>
</dbReference>
<accession>A0A0P1GPC9</accession>
<name>A0A0P1GPC9_9RHOB</name>
<evidence type="ECO:0000313" key="2">
    <source>
        <dbReference type="Proteomes" id="UP000051681"/>
    </source>
</evidence>
<dbReference type="AlphaFoldDB" id="A0A0P1GPC9"/>
<organism evidence="1 2">
    <name type="scientific">Thalassovita mediterranea</name>
    <dbReference type="NCBI Taxonomy" id="340021"/>
    <lineage>
        <taxon>Bacteria</taxon>
        <taxon>Pseudomonadati</taxon>
        <taxon>Pseudomonadota</taxon>
        <taxon>Alphaproteobacteria</taxon>
        <taxon>Rhodobacterales</taxon>
        <taxon>Roseobacteraceae</taxon>
        <taxon>Thalassovita</taxon>
    </lineage>
</organism>
<keyword evidence="1" id="KW-0808">Transferase</keyword>
<evidence type="ECO:0000313" key="1">
    <source>
        <dbReference type="EMBL" id="CUH84356.1"/>
    </source>
</evidence>